<evidence type="ECO:0000259" key="2">
    <source>
        <dbReference type="Pfam" id="PF14258"/>
    </source>
</evidence>
<feature type="transmembrane region" description="Helical" evidence="1">
    <location>
        <begin position="308"/>
        <end position="327"/>
    </location>
</feature>
<feature type="domain" description="DUF4350" evidence="2">
    <location>
        <begin position="55"/>
        <end position="273"/>
    </location>
</feature>
<feature type="transmembrane region" description="Helical" evidence="1">
    <location>
        <begin position="14"/>
        <end position="37"/>
    </location>
</feature>
<evidence type="ECO:0000313" key="4">
    <source>
        <dbReference type="Proteomes" id="UP000258016"/>
    </source>
</evidence>
<organism evidence="3 4">
    <name type="scientific">Blastomonas fulva</name>
    <dbReference type="NCBI Taxonomy" id="1550728"/>
    <lineage>
        <taxon>Bacteria</taxon>
        <taxon>Pseudomonadati</taxon>
        <taxon>Pseudomonadota</taxon>
        <taxon>Alphaproteobacteria</taxon>
        <taxon>Sphingomonadales</taxon>
        <taxon>Sphingomonadaceae</taxon>
        <taxon>Blastomonas</taxon>
    </lineage>
</organism>
<accession>A0ABM6MA13</accession>
<proteinExistence type="predicted"/>
<dbReference type="EMBL" id="CP020083">
    <property type="protein sequence ID" value="ASR52828.1"/>
    <property type="molecule type" value="Genomic_DNA"/>
</dbReference>
<dbReference type="Pfam" id="PF14258">
    <property type="entry name" value="DUF4350"/>
    <property type="match status" value="1"/>
</dbReference>
<name>A0ABM6MA13_9SPHN</name>
<dbReference type="RefSeq" id="WP_117352998.1">
    <property type="nucleotide sequence ID" value="NZ_CP020083.1"/>
</dbReference>
<dbReference type="InterPro" id="IPR025646">
    <property type="entry name" value="DUF4350"/>
</dbReference>
<keyword evidence="1" id="KW-0812">Transmembrane</keyword>
<evidence type="ECO:0000256" key="1">
    <source>
        <dbReference type="SAM" id="Phobius"/>
    </source>
</evidence>
<evidence type="ECO:0000313" key="3">
    <source>
        <dbReference type="EMBL" id="ASR52828.1"/>
    </source>
</evidence>
<reference evidence="3 4" key="1">
    <citation type="submission" date="2017-03" db="EMBL/GenBank/DDBJ databases">
        <title>Complete genome sequence of Blastomonas fulva degrading microcsystin LR.</title>
        <authorList>
            <person name="Lee H.-g."/>
            <person name="Jin L."/>
            <person name="oh H.-M."/>
        </authorList>
    </citation>
    <scope>NUCLEOTIDE SEQUENCE [LARGE SCALE GENOMIC DNA]</scope>
    <source>
        <strain evidence="3 4">T2</strain>
    </source>
</reference>
<keyword evidence="1" id="KW-1133">Transmembrane helix</keyword>
<keyword evidence="4" id="KW-1185">Reference proteome</keyword>
<keyword evidence="1" id="KW-0472">Membrane</keyword>
<gene>
    <name evidence="3" type="ORF">B5J99_16290</name>
</gene>
<protein>
    <recommendedName>
        <fullName evidence="2">DUF4350 domain-containing protein</fullName>
    </recommendedName>
</protein>
<sequence length="439" mass="45702">MAAGNASGGSANPFARGTVLLMVAIGFAAFLALLYAIGAGGALRSGNNGAAHGASVSAIGYSALGRLLEQTGTKVSYGRSPNSLQQQGLLIVTPELSADPEELAAMVNQRRTLGPTLIILPKWQATPEQGLRAGWVRLESPSVALQAPQVLSQLVQARTRLEGFDSEFTSLPPIDLAKPAEQAAVLKAALKSRVTISGSGLRTVLADPATGAARVAVIDDGSLPSSPETVAEPQTMNGFGGPLYRTVIVADADLMNNLGLASRETAAQALQILDAAGARNERDVVFDLTQNGLGTSENLLSVAFRPPFVGAVVSLALAAIAFGWMAFCRFGPALAEAQPFGFGKTALVKGGAGLIRRLGRDHLTAPAYADLVRERAARSLGLPAGMPHEQVDERLAMVSPDAEGRSYETLSASMRAARDRPSIVAAARALHAWKKERLG</sequence>
<dbReference type="GeneID" id="303487150"/>
<dbReference type="Proteomes" id="UP000258016">
    <property type="component" value="Chromosome"/>
</dbReference>